<dbReference type="InterPro" id="IPR000189">
    <property type="entry name" value="Transglyc_AS"/>
</dbReference>
<dbReference type="AlphaFoldDB" id="A0A9D1VPF5"/>
<comment type="similarity">
    <text evidence="1">Belongs to the transglycosylase Slt family.</text>
</comment>
<dbReference type="PANTHER" id="PTHR33734:SF22">
    <property type="entry name" value="MEMBRANE-BOUND LYTIC MUREIN TRANSGLYCOSYLASE D"/>
    <property type="match status" value="1"/>
</dbReference>
<dbReference type="EMBL" id="DXFB01000001">
    <property type="protein sequence ID" value="HIX44594.1"/>
    <property type="molecule type" value="Genomic_DNA"/>
</dbReference>
<dbReference type="GO" id="GO:0008932">
    <property type="term" value="F:lytic endotransglycosylase activity"/>
    <property type="evidence" value="ECO:0007669"/>
    <property type="project" value="TreeGrafter"/>
</dbReference>
<name>A0A9D1VPF5_9BACT</name>
<protein>
    <submittedName>
        <fullName evidence="4">LysM peptidoglycan-binding domain-containing protein</fullName>
    </submittedName>
</protein>
<feature type="chain" id="PRO_5038931372" evidence="2">
    <location>
        <begin position="23"/>
        <end position="485"/>
    </location>
</feature>
<dbReference type="InterPro" id="IPR023346">
    <property type="entry name" value="Lysozyme-like_dom_sf"/>
</dbReference>
<evidence type="ECO:0000259" key="3">
    <source>
        <dbReference type="PROSITE" id="PS51782"/>
    </source>
</evidence>
<dbReference type="Gene3D" id="1.10.530.10">
    <property type="match status" value="1"/>
</dbReference>
<feature type="domain" description="LysM" evidence="3">
    <location>
        <begin position="439"/>
        <end position="482"/>
    </location>
</feature>
<dbReference type="PANTHER" id="PTHR33734">
    <property type="entry name" value="LYSM DOMAIN-CONTAINING GPI-ANCHORED PROTEIN 2"/>
    <property type="match status" value="1"/>
</dbReference>
<feature type="signal peptide" evidence="2">
    <location>
        <begin position="1"/>
        <end position="22"/>
    </location>
</feature>
<dbReference type="GO" id="GO:0016020">
    <property type="term" value="C:membrane"/>
    <property type="evidence" value="ECO:0007669"/>
    <property type="project" value="InterPro"/>
</dbReference>
<dbReference type="InterPro" id="IPR008258">
    <property type="entry name" value="Transglycosylase_SLT_dom_1"/>
</dbReference>
<dbReference type="InterPro" id="IPR036779">
    <property type="entry name" value="LysM_dom_sf"/>
</dbReference>
<dbReference type="PROSITE" id="PS00922">
    <property type="entry name" value="TRANSGLYCOSYLASE"/>
    <property type="match status" value="1"/>
</dbReference>
<evidence type="ECO:0000313" key="5">
    <source>
        <dbReference type="Proteomes" id="UP000824246"/>
    </source>
</evidence>
<dbReference type="Pfam" id="PF01464">
    <property type="entry name" value="SLT"/>
    <property type="match status" value="1"/>
</dbReference>
<evidence type="ECO:0000256" key="1">
    <source>
        <dbReference type="ARBA" id="ARBA00007734"/>
    </source>
</evidence>
<dbReference type="SMART" id="SM00257">
    <property type="entry name" value="LysM"/>
    <property type="match status" value="2"/>
</dbReference>
<dbReference type="Gene3D" id="3.10.350.10">
    <property type="entry name" value="LysM domain"/>
    <property type="match status" value="2"/>
</dbReference>
<comment type="caution">
    <text evidence="4">The sequence shown here is derived from an EMBL/GenBank/DDBJ whole genome shotgun (WGS) entry which is preliminary data.</text>
</comment>
<dbReference type="PROSITE" id="PS51782">
    <property type="entry name" value="LYSM"/>
    <property type="match status" value="2"/>
</dbReference>
<sequence>MTRTLNFVFSSLLLAAATQSFAEVAQQPVIAARDTITDNAIVYPESFEIDLNNVMTDWYMDRFAVSDAESAERSYDVNYPDSVYIRRLQQLPTVIDMPYNQIVRSYIDMYMQRRRGLMETLLGRSIYYMPIFEQALEKEGLPLELKYLPIIESALRPDATSRAGAAGLWQFMVATGRLMGLEVNSLVDERRDPYKSSEAAARYLKQMYDIYHDWHLVIASYNCGPGNVNKAIRRSGGKTDYWEIYNFLPRETRGYVPAFIAANYAMTYYREHNIAPVLMEKPLITDSIMVCRDVYFDQISAVLGIPVEELCELNPQYRRNRIPGHSKPYSLTLPSQQVYAYIEMQDSILAYDAAKYAKRSVVEPAGLTATRYHRIRNGETLSTIARRYGVSVNSLKRWNGLKSSRIRAGQRLIVGMAAGGSSSKSKTTAASSTSKSKGSYHIVKKGETLWTISQKYGITTAQLKVANNLRSSKINIGQRLRIPRG</sequence>
<dbReference type="Pfam" id="PF01476">
    <property type="entry name" value="LysM"/>
    <property type="match status" value="2"/>
</dbReference>
<feature type="domain" description="LysM" evidence="3">
    <location>
        <begin position="371"/>
        <end position="414"/>
    </location>
</feature>
<dbReference type="InterPro" id="IPR018392">
    <property type="entry name" value="LysM"/>
</dbReference>
<dbReference type="CDD" id="cd16894">
    <property type="entry name" value="MltD-like"/>
    <property type="match status" value="1"/>
</dbReference>
<reference evidence="4" key="1">
    <citation type="journal article" date="2021" name="PeerJ">
        <title>Extensive microbial diversity within the chicken gut microbiome revealed by metagenomics and culture.</title>
        <authorList>
            <person name="Gilroy R."/>
            <person name="Ravi A."/>
            <person name="Getino M."/>
            <person name="Pursley I."/>
            <person name="Horton D.L."/>
            <person name="Alikhan N.F."/>
            <person name="Baker D."/>
            <person name="Gharbi K."/>
            <person name="Hall N."/>
            <person name="Watson M."/>
            <person name="Adriaenssens E.M."/>
            <person name="Foster-Nyarko E."/>
            <person name="Jarju S."/>
            <person name="Secka A."/>
            <person name="Antonio M."/>
            <person name="Oren A."/>
            <person name="Chaudhuri R.R."/>
            <person name="La Ragione R."/>
            <person name="Hildebrand F."/>
            <person name="Pallen M.J."/>
        </authorList>
    </citation>
    <scope>NUCLEOTIDE SEQUENCE</scope>
    <source>
        <strain evidence="4">ChiHjej12B11-16260</strain>
    </source>
</reference>
<keyword evidence="2" id="KW-0732">Signal</keyword>
<reference evidence="4" key="2">
    <citation type="submission" date="2021-04" db="EMBL/GenBank/DDBJ databases">
        <authorList>
            <person name="Gilroy R."/>
        </authorList>
    </citation>
    <scope>NUCLEOTIDE SEQUENCE</scope>
    <source>
        <strain evidence="4">ChiHjej12B11-16260</strain>
    </source>
</reference>
<dbReference type="Proteomes" id="UP000824246">
    <property type="component" value="Unassembled WGS sequence"/>
</dbReference>
<gene>
    <name evidence="4" type="ORF">H9982_00055</name>
</gene>
<dbReference type="GO" id="GO:0000270">
    <property type="term" value="P:peptidoglycan metabolic process"/>
    <property type="evidence" value="ECO:0007669"/>
    <property type="project" value="InterPro"/>
</dbReference>
<evidence type="ECO:0000313" key="4">
    <source>
        <dbReference type="EMBL" id="HIX44594.1"/>
    </source>
</evidence>
<accession>A0A9D1VPF5</accession>
<organism evidence="4 5">
    <name type="scientific">Candidatus Barnesiella excrementipullorum</name>
    <dbReference type="NCBI Taxonomy" id="2838479"/>
    <lineage>
        <taxon>Bacteria</taxon>
        <taxon>Pseudomonadati</taxon>
        <taxon>Bacteroidota</taxon>
        <taxon>Bacteroidia</taxon>
        <taxon>Bacteroidales</taxon>
        <taxon>Barnesiellaceae</taxon>
        <taxon>Barnesiella</taxon>
    </lineage>
</organism>
<dbReference type="CDD" id="cd00118">
    <property type="entry name" value="LysM"/>
    <property type="match status" value="2"/>
</dbReference>
<evidence type="ECO:0000256" key="2">
    <source>
        <dbReference type="SAM" id="SignalP"/>
    </source>
</evidence>
<proteinExistence type="inferred from homology"/>
<dbReference type="SUPFAM" id="SSF53955">
    <property type="entry name" value="Lysozyme-like"/>
    <property type="match status" value="1"/>
</dbReference>
<dbReference type="SUPFAM" id="SSF54106">
    <property type="entry name" value="LysM domain"/>
    <property type="match status" value="2"/>
</dbReference>